<feature type="transmembrane region" description="Helical" evidence="6">
    <location>
        <begin position="405"/>
        <end position="423"/>
    </location>
</feature>
<dbReference type="Proteomes" id="UP001176521">
    <property type="component" value="Unassembled WGS sequence"/>
</dbReference>
<dbReference type="AlphaFoldDB" id="A0AAN6JLK2"/>
<evidence type="ECO:0000256" key="3">
    <source>
        <dbReference type="ARBA" id="ARBA00022989"/>
    </source>
</evidence>
<dbReference type="InterPro" id="IPR036259">
    <property type="entry name" value="MFS_trans_sf"/>
</dbReference>
<feature type="region of interest" description="Disordered" evidence="5">
    <location>
        <begin position="254"/>
        <end position="383"/>
    </location>
</feature>
<feature type="transmembrane region" description="Helical" evidence="6">
    <location>
        <begin position="121"/>
        <end position="145"/>
    </location>
</feature>
<evidence type="ECO:0000256" key="5">
    <source>
        <dbReference type="SAM" id="MobiDB-lite"/>
    </source>
</evidence>
<feature type="transmembrane region" description="Helical" evidence="6">
    <location>
        <begin position="730"/>
        <end position="753"/>
    </location>
</feature>
<dbReference type="PANTHER" id="PTHR21576:SF160">
    <property type="entry name" value="NODULIN-LIKE DOMAIN-CONTAINING PROTEIN"/>
    <property type="match status" value="1"/>
</dbReference>
<keyword evidence="4 6" id="KW-0472">Membrane</keyword>
<dbReference type="GO" id="GO:0000329">
    <property type="term" value="C:fungal-type vacuole membrane"/>
    <property type="evidence" value="ECO:0007669"/>
    <property type="project" value="TreeGrafter"/>
</dbReference>
<feature type="transmembrane region" description="Helical" evidence="6">
    <location>
        <begin position="54"/>
        <end position="72"/>
    </location>
</feature>
<evidence type="ECO:0000256" key="1">
    <source>
        <dbReference type="ARBA" id="ARBA00004141"/>
    </source>
</evidence>
<comment type="subcellular location">
    <subcellularLocation>
        <location evidence="1">Membrane</location>
        <topology evidence="1">Multi-pass membrane protein</topology>
    </subcellularLocation>
</comment>
<feature type="transmembrane region" description="Helical" evidence="6">
    <location>
        <begin position="653"/>
        <end position="676"/>
    </location>
</feature>
<keyword evidence="3 6" id="KW-1133">Transmembrane helix</keyword>
<feature type="transmembrane region" description="Helical" evidence="6">
    <location>
        <begin position="624"/>
        <end position="647"/>
    </location>
</feature>
<evidence type="ECO:0008006" key="9">
    <source>
        <dbReference type="Google" id="ProtNLM"/>
    </source>
</evidence>
<keyword evidence="8" id="KW-1185">Reference proteome</keyword>
<evidence type="ECO:0000256" key="2">
    <source>
        <dbReference type="ARBA" id="ARBA00022692"/>
    </source>
</evidence>
<dbReference type="SUPFAM" id="SSF103473">
    <property type="entry name" value="MFS general substrate transporter"/>
    <property type="match status" value="2"/>
</dbReference>
<feature type="transmembrane region" description="Helical" evidence="6">
    <location>
        <begin position="215"/>
        <end position="237"/>
    </location>
</feature>
<dbReference type="Pfam" id="PF07690">
    <property type="entry name" value="MFS_1"/>
    <property type="match status" value="1"/>
</dbReference>
<dbReference type="Gene3D" id="1.20.1250.20">
    <property type="entry name" value="MFS general substrate transporter like domains"/>
    <property type="match status" value="2"/>
</dbReference>
<feature type="compositionally biased region" description="Low complexity" evidence="5">
    <location>
        <begin position="1"/>
        <end position="18"/>
    </location>
</feature>
<evidence type="ECO:0000256" key="4">
    <source>
        <dbReference type="ARBA" id="ARBA00023136"/>
    </source>
</evidence>
<feature type="compositionally biased region" description="Acidic residues" evidence="5">
    <location>
        <begin position="314"/>
        <end position="327"/>
    </location>
</feature>
<dbReference type="InterPro" id="IPR011701">
    <property type="entry name" value="MFS"/>
</dbReference>
<protein>
    <recommendedName>
        <fullName evidence="9">Nodulin-like domain-containing protein</fullName>
    </recommendedName>
</protein>
<feature type="region of interest" description="Disordered" evidence="5">
    <location>
        <begin position="1"/>
        <end position="30"/>
    </location>
</feature>
<accession>A0AAN6JLK2</accession>
<feature type="compositionally biased region" description="Low complexity" evidence="5">
    <location>
        <begin position="254"/>
        <end position="265"/>
    </location>
</feature>
<feature type="transmembrane region" description="Helical" evidence="6">
    <location>
        <begin position="151"/>
        <end position="172"/>
    </location>
</feature>
<feature type="transmembrane region" description="Helical" evidence="6">
    <location>
        <begin position="688"/>
        <end position="710"/>
    </location>
</feature>
<gene>
    <name evidence="7" type="ORF">OC842_003119</name>
</gene>
<reference evidence="7" key="1">
    <citation type="journal article" date="2023" name="PhytoFront">
        <title>Draft Genome Resources of Seven Strains of Tilletia horrida, Causal Agent of Kernel Smut of Rice.</title>
        <authorList>
            <person name="Khanal S."/>
            <person name="Antony Babu S."/>
            <person name="Zhou X.G."/>
        </authorList>
    </citation>
    <scope>NUCLEOTIDE SEQUENCE</scope>
    <source>
        <strain evidence="7">TX3</strain>
    </source>
</reference>
<dbReference type="EMBL" id="JAPDMQ010000147">
    <property type="protein sequence ID" value="KAK0533003.1"/>
    <property type="molecule type" value="Genomic_DNA"/>
</dbReference>
<sequence>MAPTAAAANERPAASFPARPRTRSRLSTTSNPAAAALYAKAAEDAARNPNLRRLSLLGSFLVALSAGSNYAFSSWAPQMQEAAHLSSTSLNVVGLAGNAGVYLSGPFVGRWVDKSGPRQALVFGAILVAVGYASLSASFTGSWSFHSTTSLAFFNLLTGLGNSAAFAAAMNAQAKSWDGTKRGSATAFVLSGFGLSAFFYSTLSHSLFPGNTADYLLLLSLGSAAFYILGYFIIRVLPPADSPILRRIRTSSSAADGSGLDASSATGNGAEHDPEAPGLVCTSSSSASRSNRRRSSSDIGARVWLTADETSSAGEEEDDEEEEEEDQERQGLLRNGAPTPVEEEGRDGGLRRAASHAVGGKRRVPGSEPQSAASGSGSSSSAAAAASSTGAVDITGRKLIRNTDFILLFAIMAAISGSGLLLINNCGTITRTLYDYNKRKNGAGGGGEVGDGLGLAAWLGGAVSSAVSVGAGAGAGAQSGPASLSSASPSSSALASPVAASSAGRSWPELLRLFGSSVNANKVAYNPPHKPLLRLGRPFSSRDLAAVAGAGSAAVSASASSSVTAATGLSSAQLSPLVLDEHALVQQLQAHQVSAISLGNALGRIIIGLLSDVLVNYTSPPMRVWLLTLVCLLAVSSQALAAMPNVITTVHRLLIVSSLTGLMYGTLFGISPSLAFEWFGVKHFSQNWGIVSLSPVVAGNIFNLLFGRVFDAHVPASSPSHQCPYGEECYRSVFVVTLACCLVATVLSLVLIVRRAGWPTRSR</sequence>
<proteinExistence type="predicted"/>
<feature type="transmembrane region" description="Helical" evidence="6">
    <location>
        <begin position="184"/>
        <end position="203"/>
    </location>
</feature>
<comment type="caution">
    <text evidence="7">The sequence shown here is derived from an EMBL/GenBank/DDBJ whole genome shotgun (WGS) entry which is preliminary data.</text>
</comment>
<evidence type="ECO:0000256" key="6">
    <source>
        <dbReference type="SAM" id="Phobius"/>
    </source>
</evidence>
<organism evidence="7 8">
    <name type="scientific">Tilletia horrida</name>
    <dbReference type="NCBI Taxonomy" id="155126"/>
    <lineage>
        <taxon>Eukaryota</taxon>
        <taxon>Fungi</taxon>
        <taxon>Dikarya</taxon>
        <taxon>Basidiomycota</taxon>
        <taxon>Ustilaginomycotina</taxon>
        <taxon>Exobasidiomycetes</taxon>
        <taxon>Tilletiales</taxon>
        <taxon>Tilletiaceae</taxon>
        <taxon>Tilletia</taxon>
    </lineage>
</organism>
<evidence type="ECO:0000313" key="8">
    <source>
        <dbReference type="Proteomes" id="UP001176521"/>
    </source>
</evidence>
<dbReference type="GO" id="GO:0022857">
    <property type="term" value="F:transmembrane transporter activity"/>
    <property type="evidence" value="ECO:0007669"/>
    <property type="project" value="InterPro"/>
</dbReference>
<dbReference type="PANTHER" id="PTHR21576">
    <property type="entry name" value="UNCHARACTERIZED NODULIN-LIKE PROTEIN"/>
    <property type="match status" value="1"/>
</dbReference>
<feature type="transmembrane region" description="Helical" evidence="6">
    <location>
        <begin position="92"/>
        <end position="109"/>
    </location>
</feature>
<feature type="compositionally biased region" description="Low complexity" evidence="5">
    <location>
        <begin position="371"/>
        <end position="383"/>
    </location>
</feature>
<evidence type="ECO:0000313" key="7">
    <source>
        <dbReference type="EMBL" id="KAK0533003.1"/>
    </source>
</evidence>
<name>A0AAN6JLK2_9BASI</name>
<keyword evidence="2 6" id="KW-0812">Transmembrane</keyword>